<dbReference type="AlphaFoldDB" id="A0A2J8AHD3"/>
<dbReference type="EMBL" id="PGGS01000018">
    <property type="protein sequence ID" value="PNH11933.1"/>
    <property type="molecule type" value="Genomic_DNA"/>
</dbReference>
<organism evidence="1 2">
    <name type="scientific">Tetrabaena socialis</name>
    <dbReference type="NCBI Taxonomy" id="47790"/>
    <lineage>
        <taxon>Eukaryota</taxon>
        <taxon>Viridiplantae</taxon>
        <taxon>Chlorophyta</taxon>
        <taxon>core chlorophytes</taxon>
        <taxon>Chlorophyceae</taxon>
        <taxon>CS clade</taxon>
        <taxon>Chlamydomonadales</taxon>
        <taxon>Tetrabaenaceae</taxon>
        <taxon>Tetrabaena</taxon>
    </lineage>
</organism>
<gene>
    <name evidence="1" type="ORF">TSOC_001170</name>
</gene>
<keyword evidence="2" id="KW-1185">Reference proteome</keyword>
<sequence>MSHACEFLEYGVLVEINRAWKDDLPTKAPPTHPSAPTARDQLDLQLQLDLYGDVGMDGWLIQAALACPGKVKEE</sequence>
<comment type="caution">
    <text evidence="1">The sequence shown here is derived from an EMBL/GenBank/DDBJ whole genome shotgun (WGS) entry which is preliminary data.</text>
</comment>
<dbReference type="Proteomes" id="UP000236333">
    <property type="component" value="Unassembled WGS sequence"/>
</dbReference>
<reference evidence="1 2" key="1">
    <citation type="journal article" date="2017" name="Mol. Biol. Evol.">
        <title>The 4-celled Tetrabaena socialis nuclear genome reveals the essential components for genetic control of cell number at the origin of multicellularity in the volvocine lineage.</title>
        <authorList>
            <person name="Featherston J."/>
            <person name="Arakaki Y."/>
            <person name="Hanschen E.R."/>
            <person name="Ferris P.J."/>
            <person name="Michod R.E."/>
            <person name="Olson B.J.S.C."/>
            <person name="Nozaki H."/>
            <person name="Durand P.M."/>
        </authorList>
    </citation>
    <scope>NUCLEOTIDE SEQUENCE [LARGE SCALE GENOMIC DNA]</scope>
    <source>
        <strain evidence="1 2">NIES-571</strain>
    </source>
</reference>
<evidence type="ECO:0000313" key="1">
    <source>
        <dbReference type="EMBL" id="PNH11933.1"/>
    </source>
</evidence>
<accession>A0A2J8AHD3</accession>
<name>A0A2J8AHD3_9CHLO</name>
<evidence type="ECO:0000313" key="2">
    <source>
        <dbReference type="Proteomes" id="UP000236333"/>
    </source>
</evidence>
<proteinExistence type="predicted"/>
<protein>
    <submittedName>
        <fullName evidence="1">Uncharacterized protein</fullName>
    </submittedName>
</protein>